<sequence length="704" mass="78704">MSRFSDPDIDPFLDQDDWADYAAAMQHEDPISDAAFKAIAANLTQTQVEAAAHQGAILVLAGAGTGKTSCLTAAVVHRIAVDRIPASRILAVTFTNKAASEMASRIRAALSGQAAPRWLGTYHGLAARQLREAPEIAGLKPNFDILDADDSRRVVKRTMKALNLAGGDEETETGRDPLKIMCNRISKFKDNLMTPKGAAAWVDTKIANAERDREQIDAAGFRAAVRVYADYQQRLREANAADFGDLLLWPTLAMLGDEEYRDRWASKFDWVHSDEYQDVNFAQYSWLKAFALDHQRIFVVGDDDQSIYSWRGSDISFIRRFSKEFPSAVQIRLEENFRSTGHILDAANAVIAQDRKRLGKTLFTRKGAGERIEIVEYRDAQAEASGIVAEMLRLHAEGVDWDDFACLYRNNFISRGFEEALMRARVPYVIVGDVGFWQRAEIKDALAFLRLAAAPDDRQSDEAFRRVINEPRRGYGDKAMDIVEAEAAFRNVSMLHALDTAALPPKCRAAGLQFADAIRRVGADHAHTLAEQISLLLDATGYRAMLRESKAETTEDRLENLQELIELAGGFHTARELLDHAALATNGPGEDETARVRLMTLHKAKGLEFPHVFLPAWEAGMLPSDYGDRDEERRLAYVALTRGMRRVTISHCGFRRGPASPSSFIDDIPDDNRVLGWLRDQNRPRVAARAPAARADQPNRFRRF</sequence>
<evidence type="ECO:0000256" key="10">
    <source>
        <dbReference type="ARBA" id="ARBA00034923"/>
    </source>
</evidence>
<dbReference type="Gene3D" id="3.40.50.300">
    <property type="entry name" value="P-loop containing nucleotide triphosphate hydrolases"/>
    <property type="match status" value="2"/>
</dbReference>
<dbReference type="RefSeq" id="WP_244628817.1">
    <property type="nucleotide sequence ID" value="NZ_CABFMQ020000013.1"/>
</dbReference>
<evidence type="ECO:0000313" key="15">
    <source>
        <dbReference type="EMBL" id="VTZ48716.1"/>
    </source>
</evidence>
<dbReference type="GO" id="GO:0003677">
    <property type="term" value="F:DNA binding"/>
    <property type="evidence" value="ECO:0007669"/>
    <property type="project" value="UniProtKB-KW"/>
</dbReference>
<keyword evidence="16" id="KW-1185">Reference proteome</keyword>
<dbReference type="EC" id="5.6.2.4" evidence="9"/>
<dbReference type="PROSITE" id="PS51198">
    <property type="entry name" value="UVRD_HELICASE_ATP_BIND"/>
    <property type="match status" value="1"/>
</dbReference>
<dbReference type="AlphaFoldDB" id="A0A8B6M1J8"/>
<dbReference type="GO" id="GO:0033202">
    <property type="term" value="C:DNA helicase complex"/>
    <property type="evidence" value="ECO:0007669"/>
    <property type="project" value="TreeGrafter"/>
</dbReference>
<dbReference type="GO" id="GO:0005524">
    <property type="term" value="F:ATP binding"/>
    <property type="evidence" value="ECO:0007669"/>
    <property type="project" value="UniProtKB-UniRule"/>
</dbReference>
<dbReference type="GO" id="GO:0005829">
    <property type="term" value="C:cytosol"/>
    <property type="evidence" value="ECO:0007669"/>
    <property type="project" value="TreeGrafter"/>
</dbReference>
<feature type="domain" description="UvrD-like helicase ATP-binding" evidence="13">
    <location>
        <begin position="40"/>
        <end position="340"/>
    </location>
</feature>
<dbReference type="EMBL" id="CABFMQ020000013">
    <property type="protein sequence ID" value="VTZ48716.1"/>
    <property type="molecule type" value="Genomic_DNA"/>
</dbReference>
<dbReference type="PROSITE" id="PS51217">
    <property type="entry name" value="UVRD_HELICASE_CTER"/>
    <property type="match status" value="1"/>
</dbReference>
<dbReference type="InterPro" id="IPR014016">
    <property type="entry name" value="UvrD-like_ATP-bd"/>
</dbReference>
<evidence type="ECO:0000256" key="12">
    <source>
        <dbReference type="PROSITE-ProRule" id="PRU00560"/>
    </source>
</evidence>
<evidence type="ECO:0000256" key="9">
    <source>
        <dbReference type="ARBA" id="ARBA00034808"/>
    </source>
</evidence>
<feature type="domain" description="UvrD-like helicase C-terminal" evidence="14">
    <location>
        <begin position="341"/>
        <end position="606"/>
    </location>
</feature>
<feature type="binding site" evidence="12">
    <location>
        <begin position="61"/>
        <end position="68"/>
    </location>
    <ligand>
        <name>ATP</name>
        <dbReference type="ChEBI" id="CHEBI:30616"/>
    </ligand>
</feature>
<dbReference type="Gene3D" id="1.10.486.10">
    <property type="entry name" value="PCRA, domain 4"/>
    <property type="match status" value="1"/>
</dbReference>
<dbReference type="InterPro" id="IPR000212">
    <property type="entry name" value="DNA_helicase_UvrD/REP"/>
</dbReference>
<keyword evidence="3 12" id="KW-0378">Hydrolase</keyword>
<dbReference type="InterPro" id="IPR013986">
    <property type="entry name" value="DExx_box_DNA_helicase_dom_sf"/>
</dbReference>
<evidence type="ECO:0000259" key="13">
    <source>
        <dbReference type="PROSITE" id="PS51198"/>
    </source>
</evidence>
<dbReference type="CDD" id="cd17932">
    <property type="entry name" value="DEXQc_UvrD"/>
    <property type="match status" value="1"/>
</dbReference>
<evidence type="ECO:0000256" key="5">
    <source>
        <dbReference type="ARBA" id="ARBA00022840"/>
    </source>
</evidence>
<comment type="similarity">
    <text evidence="1">Belongs to the helicase family. UvrD subfamily.</text>
</comment>
<keyword evidence="5 12" id="KW-0067">ATP-binding</keyword>
<dbReference type="GO" id="GO:0043138">
    <property type="term" value="F:3'-5' DNA helicase activity"/>
    <property type="evidence" value="ECO:0007669"/>
    <property type="project" value="UniProtKB-EC"/>
</dbReference>
<dbReference type="InterPro" id="IPR027417">
    <property type="entry name" value="P-loop_NTPase"/>
</dbReference>
<dbReference type="PANTHER" id="PTHR11070:SF2">
    <property type="entry name" value="ATP-DEPENDENT DNA HELICASE SRS2"/>
    <property type="match status" value="1"/>
</dbReference>
<name>A0A8B6M1J8_METTU</name>
<keyword evidence="7" id="KW-0413">Isomerase</keyword>
<evidence type="ECO:0000256" key="11">
    <source>
        <dbReference type="ARBA" id="ARBA00048988"/>
    </source>
</evidence>
<gene>
    <name evidence="15" type="ORF">MPC4_110016</name>
</gene>
<dbReference type="Gene3D" id="1.10.10.160">
    <property type="match status" value="1"/>
</dbReference>
<evidence type="ECO:0000256" key="4">
    <source>
        <dbReference type="ARBA" id="ARBA00022806"/>
    </source>
</evidence>
<comment type="catalytic activity">
    <reaction evidence="8">
        <text>Couples ATP hydrolysis with the unwinding of duplex DNA by translocating in the 3'-5' direction.</text>
        <dbReference type="EC" id="5.6.2.4"/>
    </reaction>
</comment>
<comment type="catalytic activity">
    <reaction evidence="11">
        <text>ATP + H2O = ADP + phosphate + H(+)</text>
        <dbReference type="Rhea" id="RHEA:13065"/>
        <dbReference type="ChEBI" id="CHEBI:15377"/>
        <dbReference type="ChEBI" id="CHEBI:15378"/>
        <dbReference type="ChEBI" id="CHEBI:30616"/>
        <dbReference type="ChEBI" id="CHEBI:43474"/>
        <dbReference type="ChEBI" id="CHEBI:456216"/>
        <dbReference type="EC" id="5.6.2.4"/>
    </reaction>
</comment>
<reference evidence="15 16" key="1">
    <citation type="submission" date="2019-05" db="EMBL/GenBank/DDBJ databases">
        <authorList>
            <person name="Farhan Ul Haque M."/>
        </authorList>
    </citation>
    <scope>NUCLEOTIDE SEQUENCE [LARGE SCALE GENOMIC DNA]</scope>
    <source>
        <strain evidence="15">2</strain>
    </source>
</reference>
<keyword evidence="4 12" id="KW-0347">Helicase</keyword>
<dbReference type="Pfam" id="PF00580">
    <property type="entry name" value="UvrD-helicase"/>
    <property type="match status" value="1"/>
</dbReference>
<keyword evidence="6" id="KW-0238">DNA-binding</keyword>
<evidence type="ECO:0000256" key="6">
    <source>
        <dbReference type="ARBA" id="ARBA00023125"/>
    </source>
</evidence>
<organism evidence="15 16">
    <name type="scientific">Methylocella tundrae</name>
    <dbReference type="NCBI Taxonomy" id="227605"/>
    <lineage>
        <taxon>Bacteria</taxon>
        <taxon>Pseudomonadati</taxon>
        <taxon>Pseudomonadota</taxon>
        <taxon>Alphaproteobacteria</taxon>
        <taxon>Hyphomicrobiales</taxon>
        <taxon>Beijerinckiaceae</taxon>
        <taxon>Methylocella</taxon>
    </lineage>
</organism>
<dbReference type="InterPro" id="IPR014017">
    <property type="entry name" value="DNA_helicase_UvrD-like_C"/>
</dbReference>
<evidence type="ECO:0000256" key="8">
    <source>
        <dbReference type="ARBA" id="ARBA00034617"/>
    </source>
</evidence>
<evidence type="ECO:0000256" key="3">
    <source>
        <dbReference type="ARBA" id="ARBA00022801"/>
    </source>
</evidence>
<dbReference type="Proteomes" id="UP000485880">
    <property type="component" value="Unassembled WGS sequence"/>
</dbReference>
<evidence type="ECO:0000256" key="1">
    <source>
        <dbReference type="ARBA" id="ARBA00009922"/>
    </source>
</evidence>
<evidence type="ECO:0000256" key="7">
    <source>
        <dbReference type="ARBA" id="ARBA00023235"/>
    </source>
</evidence>
<accession>A0A8B6M1J8</accession>
<dbReference type="Pfam" id="PF13361">
    <property type="entry name" value="UvrD_C"/>
    <property type="match status" value="1"/>
</dbReference>
<protein>
    <recommendedName>
        <fullName evidence="9">DNA 3'-5' helicase</fullName>
        <ecNumber evidence="9">5.6.2.4</ecNumber>
    </recommendedName>
    <alternativeName>
        <fullName evidence="10">DNA 3'-5' helicase II</fullName>
    </alternativeName>
</protein>
<evidence type="ECO:0000313" key="16">
    <source>
        <dbReference type="Proteomes" id="UP000485880"/>
    </source>
</evidence>
<evidence type="ECO:0000256" key="2">
    <source>
        <dbReference type="ARBA" id="ARBA00022741"/>
    </source>
</evidence>
<evidence type="ECO:0000259" key="14">
    <source>
        <dbReference type="PROSITE" id="PS51217"/>
    </source>
</evidence>
<proteinExistence type="inferred from homology"/>
<comment type="caution">
    <text evidence="15">The sequence shown here is derived from an EMBL/GenBank/DDBJ whole genome shotgun (WGS) entry which is preliminary data.</text>
</comment>
<keyword evidence="2 12" id="KW-0547">Nucleotide-binding</keyword>
<dbReference type="PANTHER" id="PTHR11070">
    <property type="entry name" value="UVRD / RECB / PCRA DNA HELICASE FAMILY MEMBER"/>
    <property type="match status" value="1"/>
</dbReference>
<dbReference type="GO" id="GO:0000725">
    <property type="term" value="P:recombinational repair"/>
    <property type="evidence" value="ECO:0007669"/>
    <property type="project" value="TreeGrafter"/>
</dbReference>
<dbReference type="GO" id="GO:0016787">
    <property type="term" value="F:hydrolase activity"/>
    <property type="evidence" value="ECO:0007669"/>
    <property type="project" value="UniProtKB-UniRule"/>
</dbReference>
<dbReference type="SUPFAM" id="SSF52540">
    <property type="entry name" value="P-loop containing nucleoside triphosphate hydrolases"/>
    <property type="match status" value="1"/>
</dbReference>